<gene>
    <name evidence="1" type="ORF">CAQU_08340</name>
</gene>
<reference evidence="1 2" key="1">
    <citation type="submission" date="2014-08" db="EMBL/GenBank/DDBJ databases">
        <title>Complete genome sequence of Corynebacterium aquilae S-613T(T) (=DSM 44791(T)), isolated from the choana of a healthy golden eagle.</title>
        <authorList>
            <person name="Ruckert C."/>
            <person name="Albersmeier A."/>
            <person name="Winkler A."/>
            <person name="Kalinowski J."/>
        </authorList>
    </citation>
    <scope>NUCLEOTIDE SEQUENCE [LARGE SCALE GENOMIC DNA]</scope>
    <source>
        <strain evidence="1 2">S-613</strain>
    </source>
</reference>
<dbReference type="EMBL" id="CP009245">
    <property type="protein sequence ID" value="APT85076.1"/>
    <property type="molecule type" value="Genomic_DNA"/>
</dbReference>
<dbReference type="AlphaFoldDB" id="A0A1L7CGV9"/>
<dbReference type="Proteomes" id="UP000185478">
    <property type="component" value="Chromosome"/>
</dbReference>
<sequence>MIYRRRRIGALILIIALILTLGAFLMNSDKTSKPMAPNGDVIGRDYQETMADYTARTHRALADIPDDRTVFALITFSQPLTPAQAGGILEPIGFQRVDAMVFDGAKELALPEPTAGATRSDVFEQWLQRARRAGLDVKGIDGVVVYATAGQLKKLEGQSGIIAIDPAPEGAVWGRFGIQPVKRLEEQPQR</sequence>
<proteinExistence type="predicted"/>
<accession>A0A1L7CGV9</accession>
<evidence type="ECO:0000313" key="1">
    <source>
        <dbReference type="EMBL" id="APT85076.1"/>
    </source>
</evidence>
<dbReference type="KEGG" id="caqu:CAQU_08340"/>
<keyword evidence="2" id="KW-1185">Reference proteome</keyword>
<evidence type="ECO:0000313" key="2">
    <source>
        <dbReference type="Proteomes" id="UP000185478"/>
    </source>
</evidence>
<name>A0A1L7CGV9_9CORY</name>
<organism evidence="1 2">
    <name type="scientific">Corynebacterium aquilae DSM 44791</name>
    <dbReference type="NCBI Taxonomy" id="1431546"/>
    <lineage>
        <taxon>Bacteria</taxon>
        <taxon>Bacillati</taxon>
        <taxon>Actinomycetota</taxon>
        <taxon>Actinomycetes</taxon>
        <taxon>Mycobacteriales</taxon>
        <taxon>Corynebacteriaceae</taxon>
        <taxon>Corynebacterium</taxon>
    </lineage>
</organism>
<protein>
    <submittedName>
        <fullName evidence="1">Uncharacterized protein</fullName>
    </submittedName>
</protein>
<dbReference type="STRING" id="1431546.CAQU_08340"/>